<evidence type="ECO:0000256" key="1">
    <source>
        <dbReference type="SAM" id="MobiDB-lite"/>
    </source>
</evidence>
<keyword evidence="3" id="KW-1185">Reference proteome</keyword>
<feature type="region of interest" description="Disordered" evidence="1">
    <location>
        <begin position="108"/>
        <end position="149"/>
    </location>
</feature>
<dbReference type="EMBL" id="JAJVCZ030000010">
    <property type="protein sequence ID" value="KAL0255171.1"/>
    <property type="molecule type" value="Genomic_DNA"/>
</dbReference>
<name>A0ABR3C5V9_9PEZI</name>
<comment type="caution">
    <text evidence="2">The sequence shown here is derived from an EMBL/GenBank/DDBJ whole genome shotgun (WGS) entry which is preliminary data.</text>
</comment>
<protein>
    <submittedName>
        <fullName evidence="2">Uncharacterized protein</fullName>
    </submittedName>
</protein>
<feature type="region of interest" description="Disordered" evidence="1">
    <location>
        <begin position="1"/>
        <end position="38"/>
    </location>
</feature>
<proteinExistence type="predicted"/>
<dbReference type="RefSeq" id="XP_066629042.1">
    <property type="nucleotide sequence ID" value="XM_066781096.1"/>
</dbReference>
<dbReference type="Proteomes" id="UP001430584">
    <property type="component" value="Unassembled WGS sequence"/>
</dbReference>
<sequence length="149" mass="16059">MAYPSANADHDVMNNGGPNPHAGRHHSRSANSHKNLANAGPLVGTETIISRHYQEAAIAAAVGKDWPNSMKADIEASCEPVRRGSGDEGRISIAMNRIMVTHERKMVFSSEEMEDDGRSEMTGGTAGAERQREGSTDGIVDREGQGHHR</sequence>
<feature type="compositionally biased region" description="Basic and acidic residues" evidence="1">
    <location>
        <begin position="129"/>
        <end position="149"/>
    </location>
</feature>
<accession>A0ABR3C5V9</accession>
<evidence type="ECO:0000313" key="2">
    <source>
        <dbReference type="EMBL" id="KAL0255171.1"/>
    </source>
</evidence>
<gene>
    <name evidence="2" type="ORF">SLS55_009701</name>
</gene>
<reference evidence="2 3" key="1">
    <citation type="submission" date="2024-02" db="EMBL/GenBank/DDBJ databases">
        <title>De novo assembly and annotation of 12 fungi associated with fruit tree decline syndrome in Ontario, Canada.</title>
        <authorList>
            <person name="Sulman M."/>
            <person name="Ellouze W."/>
            <person name="Ilyukhin E."/>
        </authorList>
    </citation>
    <scope>NUCLEOTIDE SEQUENCE [LARGE SCALE GENOMIC DNA]</scope>
    <source>
        <strain evidence="2 3">FDS-637</strain>
    </source>
</reference>
<organism evidence="2 3">
    <name type="scientific">Diplodia seriata</name>
    <dbReference type="NCBI Taxonomy" id="420778"/>
    <lineage>
        <taxon>Eukaryota</taxon>
        <taxon>Fungi</taxon>
        <taxon>Dikarya</taxon>
        <taxon>Ascomycota</taxon>
        <taxon>Pezizomycotina</taxon>
        <taxon>Dothideomycetes</taxon>
        <taxon>Dothideomycetes incertae sedis</taxon>
        <taxon>Botryosphaeriales</taxon>
        <taxon>Botryosphaeriaceae</taxon>
        <taxon>Diplodia</taxon>
    </lineage>
</organism>
<dbReference type="GeneID" id="92013786"/>
<evidence type="ECO:0000313" key="3">
    <source>
        <dbReference type="Proteomes" id="UP001430584"/>
    </source>
</evidence>